<proteinExistence type="predicted"/>
<dbReference type="InterPro" id="IPR002371">
    <property type="entry name" value="FlgK"/>
</dbReference>
<feature type="region of interest" description="Disordered" evidence="2">
    <location>
        <begin position="38"/>
        <end position="69"/>
    </location>
</feature>
<evidence type="ECO:0000313" key="4">
    <source>
        <dbReference type="EMBL" id="MDO1583776.1"/>
    </source>
</evidence>
<evidence type="ECO:0000259" key="3">
    <source>
        <dbReference type="Pfam" id="PF00460"/>
    </source>
</evidence>
<keyword evidence="5" id="KW-1185">Reference proteome</keyword>
<comment type="subcellular location">
    <subcellularLocation>
        <location evidence="1">Bacterial flagellum basal body</location>
    </subcellularLocation>
</comment>
<gene>
    <name evidence="4" type="ORF">Q2T52_16950</name>
</gene>
<reference evidence="4" key="1">
    <citation type="journal article" date="2015" name="Int. J. Syst. Evol. Microbiol.">
        <title>Rhizobium oryzicola sp. nov., potential plant-growth-promoting endophytic bacteria isolated from rice roots.</title>
        <authorList>
            <person name="Zhang X.X."/>
            <person name="Gao J.S."/>
            <person name="Cao Y.H."/>
            <person name="Sheirdil R.A."/>
            <person name="Wang X.C."/>
            <person name="Zhang L."/>
        </authorList>
    </citation>
    <scope>NUCLEOTIDE SEQUENCE</scope>
    <source>
        <strain evidence="4">05753</strain>
    </source>
</reference>
<evidence type="ECO:0000256" key="1">
    <source>
        <dbReference type="ARBA" id="ARBA00004117"/>
    </source>
</evidence>
<dbReference type="InterPro" id="IPR001444">
    <property type="entry name" value="Flag_bb_rod_N"/>
</dbReference>
<evidence type="ECO:0000256" key="2">
    <source>
        <dbReference type="SAM" id="MobiDB-lite"/>
    </source>
</evidence>
<feature type="domain" description="Flagellar basal body rod protein N-terminal" evidence="3">
    <location>
        <begin position="7"/>
        <end position="36"/>
    </location>
</feature>
<dbReference type="Pfam" id="PF00460">
    <property type="entry name" value="Flg_bb_rod"/>
    <property type="match status" value="1"/>
</dbReference>
<dbReference type="PANTHER" id="PTHR30033:SF1">
    <property type="entry name" value="FLAGELLAR HOOK-ASSOCIATED PROTEIN 1"/>
    <property type="match status" value="1"/>
</dbReference>
<reference evidence="4" key="2">
    <citation type="submission" date="2023-07" db="EMBL/GenBank/DDBJ databases">
        <authorList>
            <person name="Sun H."/>
        </authorList>
    </citation>
    <scope>NUCLEOTIDE SEQUENCE</scope>
    <source>
        <strain evidence="4">05753</strain>
    </source>
</reference>
<accession>A0ABT8T0M6</accession>
<dbReference type="Proteomes" id="UP001169006">
    <property type="component" value="Unassembled WGS sequence"/>
</dbReference>
<dbReference type="RefSeq" id="WP_302077973.1">
    <property type="nucleotide sequence ID" value="NZ_JAUKWQ010000005.1"/>
</dbReference>
<keyword evidence="4" id="KW-0969">Cilium</keyword>
<keyword evidence="4" id="KW-0282">Flagellum</keyword>
<keyword evidence="4" id="KW-0966">Cell projection</keyword>
<name>A0ABT8T0M6_9HYPH</name>
<organism evidence="4 5">
    <name type="scientific">Rhizobium oryzicola</name>
    <dbReference type="NCBI Taxonomy" id="1232668"/>
    <lineage>
        <taxon>Bacteria</taxon>
        <taxon>Pseudomonadati</taxon>
        <taxon>Pseudomonadota</taxon>
        <taxon>Alphaproteobacteria</taxon>
        <taxon>Hyphomicrobiales</taxon>
        <taxon>Rhizobiaceae</taxon>
        <taxon>Rhizobium/Agrobacterium group</taxon>
        <taxon>Rhizobium</taxon>
    </lineage>
</organism>
<dbReference type="EMBL" id="JAUKWQ010000005">
    <property type="protein sequence ID" value="MDO1583776.1"/>
    <property type="molecule type" value="Genomic_DNA"/>
</dbReference>
<protein>
    <submittedName>
        <fullName evidence="4">Flagellar basal body protein</fullName>
    </submittedName>
</protein>
<feature type="compositionally biased region" description="Polar residues" evidence="2">
    <location>
        <begin position="39"/>
        <end position="62"/>
    </location>
</feature>
<comment type="caution">
    <text evidence="4">The sequence shown here is derived from an EMBL/GenBank/DDBJ whole genome shotgun (WGS) entry which is preliminary data.</text>
</comment>
<dbReference type="PANTHER" id="PTHR30033">
    <property type="entry name" value="FLAGELLAR HOOK-ASSOCIATED PROTEIN 1"/>
    <property type="match status" value="1"/>
</dbReference>
<sequence>MSISTAMTTAVSGMQAQTLRVSTAANNIANASHPGYARLSTQLSSGPNGQVSASVTQATTTGRDGDNDVDVAGEMTDLIGASESFKANAAVFETGATIWDVLATIKRD</sequence>
<evidence type="ECO:0000313" key="5">
    <source>
        <dbReference type="Proteomes" id="UP001169006"/>
    </source>
</evidence>